<keyword evidence="2" id="KW-1185">Reference proteome</keyword>
<protein>
    <submittedName>
        <fullName evidence="1">Uncharacterized protein</fullName>
    </submittedName>
</protein>
<name>A0ACC1R180_9HYPO</name>
<evidence type="ECO:0000313" key="1">
    <source>
        <dbReference type="EMBL" id="KAJ3496902.1"/>
    </source>
</evidence>
<evidence type="ECO:0000313" key="2">
    <source>
        <dbReference type="Proteomes" id="UP001148737"/>
    </source>
</evidence>
<comment type="caution">
    <text evidence="1">The sequence shown here is derived from an EMBL/GenBank/DDBJ whole genome shotgun (WGS) entry which is preliminary data.</text>
</comment>
<dbReference type="Proteomes" id="UP001148737">
    <property type="component" value="Unassembled WGS sequence"/>
</dbReference>
<accession>A0ACC1R180</accession>
<organism evidence="1 2">
    <name type="scientific">Lecanicillium saksenae</name>
    <dbReference type="NCBI Taxonomy" id="468837"/>
    <lineage>
        <taxon>Eukaryota</taxon>
        <taxon>Fungi</taxon>
        <taxon>Dikarya</taxon>
        <taxon>Ascomycota</taxon>
        <taxon>Pezizomycotina</taxon>
        <taxon>Sordariomycetes</taxon>
        <taxon>Hypocreomycetidae</taxon>
        <taxon>Hypocreales</taxon>
        <taxon>Cordycipitaceae</taxon>
        <taxon>Lecanicillium</taxon>
    </lineage>
</organism>
<gene>
    <name evidence="1" type="ORF">NLG97_g2303</name>
</gene>
<proteinExistence type="predicted"/>
<dbReference type="EMBL" id="JANAKD010000152">
    <property type="protein sequence ID" value="KAJ3496902.1"/>
    <property type="molecule type" value="Genomic_DNA"/>
</dbReference>
<reference evidence="1" key="1">
    <citation type="submission" date="2022-07" db="EMBL/GenBank/DDBJ databases">
        <title>Genome Sequence of Lecanicillium saksenae.</title>
        <authorList>
            <person name="Buettner E."/>
        </authorList>
    </citation>
    <scope>NUCLEOTIDE SEQUENCE</scope>
    <source>
        <strain evidence="1">VT-O1</strain>
    </source>
</reference>
<sequence length="98" mass="11148">MLQLPSSHDIRRGAARDIAYLPVQQTAVNIEAARLSLNHTTTVRDAGLTEDYVDPEVDAVWEERLQKPNGSKRQKKIEFSDETFKRLNESLPATLTRK</sequence>